<dbReference type="InterPro" id="IPR000073">
    <property type="entry name" value="AB_hydrolase_1"/>
</dbReference>
<comment type="similarity">
    <text evidence="1">Belongs to the AB hydrolase superfamily. FUS2 hydrolase family.</text>
</comment>
<dbReference type="Proteomes" id="UP000557566">
    <property type="component" value="Unassembled WGS sequence"/>
</dbReference>
<dbReference type="EMBL" id="JAAVMX010000001">
    <property type="protein sequence ID" value="KAF4513103.1"/>
    <property type="molecule type" value="Genomic_DNA"/>
</dbReference>
<dbReference type="InterPro" id="IPR029058">
    <property type="entry name" value="AB_hydrolase_fold"/>
</dbReference>
<organism evidence="4 5">
    <name type="scientific">Ophiocordyceps sinensis</name>
    <dbReference type="NCBI Taxonomy" id="72228"/>
    <lineage>
        <taxon>Eukaryota</taxon>
        <taxon>Fungi</taxon>
        <taxon>Dikarya</taxon>
        <taxon>Ascomycota</taxon>
        <taxon>Pezizomycotina</taxon>
        <taxon>Sordariomycetes</taxon>
        <taxon>Hypocreomycetidae</taxon>
        <taxon>Hypocreales</taxon>
        <taxon>Ophiocordycipitaceae</taxon>
        <taxon>Ophiocordyceps</taxon>
    </lineage>
</organism>
<evidence type="ECO:0000256" key="2">
    <source>
        <dbReference type="SAM" id="SignalP"/>
    </source>
</evidence>
<protein>
    <recommendedName>
        <fullName evidence="3">AB hydrolase-1 domain-containing protein</fullName>
    </recommendedName>
</protein>
<reference evidence="4 5" key="1">
    <citation type="journal article" date="2020" name="Genome Biol. Evol.">
        <title>A new high-quality draft genome assembly of the Chinese cordyceps Ophiocordyceps sinensis.</title>
        <authorList>
            <person name="Shu R."/>
            <person name="Zhang J."/>
            <person name="Meng Q."/>
            <person name="Zhang H."/>
            <person name="Zhou G."/>
            <person name="Li M."/>
            <person name="Wu P."/>
            <person name="Zhao Y."/>
            <person name="Chen C."/>
            <person name="Qin Q."/>
        </authorList>
    </citation>
    <scope>NUCLEOTIDE SEQUENCE [LARGE SCALE GENOMIC DNA]</scope>
    <source>
        <strain evidence="4 5">IOZ07</strain>
    </source>
</reference>
<dbReference type="SUPFAM" id="SSF53474">
    <property type="entry name" value="alpha/beta-Hydrolases"/>
    <property type="match status" value="1"/>
</dbReference>
<dbReference type="InterPro" id="IPR050261">
    <property type="entry name" value="FrsA_esterase"/>
</dbReference>
<evidence type="ECO:0000259" key="3">
    <source>
        <dbReference type="Pfam" id="PF12697"/>
    </source>
</evidence>
<dbReference type="Gene3D" id="1.20.1440.110">
    <property type="entry name" value="acylaminoacyl peptidase"/>
    <property type="match status" value="1"/>
</dbReference>
<name>A0A8H4PZH3_9HYPO</name>
<dbReference type="PANTHER" id="PTHR22946:SF12">
    <property type="entry name" value="CONIDIAL PIGMENT BIOSYNTHESIS PROTEIN AYG1 (AFU_ORTHOLOGUE AFUA_2G17550)"/>
    <property type="match status" value="1"/>
</dbReference>
<gene>
    <name evidence="4" type="ORF">G6O67_000421</name>
</gene>
<keyword evidence="2" id="KW-0732">Signal</keyword>
<dbReference type="Gene3D" id="3.40.50.1820">
    <property type="entry name" value="alpha/beta hydrolase"/>
    <property type="match status" value="1"/>
</dbReference>
<comment type="caution">
    <text evidence="4">The sequence shown here is derived from an EMBL/GenBank/DDBJ whole genome shotgun (WGS) entry which is preliminary data.</text>
</comment>
<feature type="domain" description="AB hydrolase-1" evidence="3">
    <location>
        <begin position="202"/>
        <end position="421"/>
    </location>
</feature>
<keyword evidence="5" id="KW-1185">Reference proteome</keyword>
<accession>A0A8H4PZH3</accession>
<dbReference type="Pfam" id="PF12697">
    <property type="entry name" value="Abhydrolase_6"/>
    <property type="match status" value="1"/>
</dbReference>
<dbReference type="AlphaFoldDB" id="A0A8H4PZH3"/>
<evidence type="ECO:0000256" key="1">
    <source>
        <dbReference type="ARBA" id="ARBA00038115"/>
    </source>
</evidence>
<evidence type="ECO:0000313" key="4">
    <source>
        <dbReference type="EMBL" id="KAF4513103.1"/>
    </source>
</evidence>
<dbReference type="PANTHER" id="PTHR22946">
    <property type="entry name" value="DIENELACTONE HYDROLASE DOMAIN-CONTAINING PROTEIN-RELATED"/>
    <property type="match status" value="1"/>
</dbReference>
<feature type="chain" id="PRO_5033994418" description="AB hydrolase-1 domain-containing protein" evidence="2">
    <location>
        <begin position="23"/>
        <end position="443"/>
    </location>
</feature>
<feature type="signal peptide" evidence="2">
    <location>
        <begin position="1"/>
        <end position="22"/>
    </location>
</feature>
<evidence type="ECO:0000313" key="5">
    <source>
        <dbReference type="Proteomes" id="UP000557566"/>
    </source>
</evidence>
<proteinExistence type="inferred from homology"/>
<dbReference type="OrthoDB" id="249703at2759"/>
<sequence>MKISRSSCLHVLGCAGLCAASALRERGGFHYNVRRDNSSADPMLQLSADADFHFEILRTMSLSAYEGADIGEVLVAAKEIKPGDFESYSAAFNKLAVRVDSAARAIDARKHPVSARNALFKAANYYRAADFFLHGDWDDARIASLWARQLAAFDDAMALLPVPGERVSLRAKDGDFSIPAIFFGSGLPGRRPTLVVGNGFDGSQEEMYHVVGQAALQRGINVVTYEGPGQPTVRREQGLGFIPQWEKVVTPVIDYVVSRPDVDADAVGLLGYSLGGFLAPRAAAFEERVAAVLAIDGVYDFGQAILDNFQPELAAVFRAGNATLFDSIVDAAVADPATQSAIRWTVQQGKWSFGVESAYEWVSRAAAYSLAGLTPNIKAPVLVADAQNDKFFGGQARALAGALGSRATYHGFEGAEGAGQHCSVGASVLGNQVWLDWFENVLS</sequence>